<evidence type="ECO:0000256" key="3">
    <source>
        <dbReference type="PROSITE-ProRule" id="PRU01379"/>
    </source>
</evidence>
<dbReference type="Gene3D" id="3.40.630.10">
    <property type="entry name" value="Zn peptidases"/>
    <property type="match status" value="1"/>
</dbReference>
<feature type="domain" description="Peptidase M14" evidence="5">
    <location>
        <begin position="37"/>
        <end position="320"/>
    </location>
</feature>
<dbReference type="InterPro" id="IPR000834">
    <property type="entry name" value="Peptidase_M14"/>
</dbReference>
<feature type="signal peptide" evidence="4">
    <location>
        <begin position="1"/>
        <end position="21"/>
    </location>
</feature>
<reference evidence="6 7" key="1">
    <citation type="submission" date="2024-01" db="EMBL/GenBank/DDBJ databases">
        <title>Novel species of the genus Luteimonas isolated from rivers.</title>
        <authorList>
            <person name="Lu H."/>
        </authorList>
    </citation>
    <scope>NUCLEOTIDE SEQUENCE [LARGE SCALE GENOMIC DNA]</scope>
    <source>
        <strain evidence="6 7">SMYT11W</strain>
    </source>
</reference>
<keyword evidence="4" id="KW-0732">Signal</keyword>
<comment type="caution">
    <text evidence="6">The sequence shown here is derived from an EMBL/GenBank/DDBJ whole genome shotgun (WGS) entry which is preliminary data.</text>
</comment>
<keyword evidence="7" id="KW-1185">Reference proteome</keyword>
<evidence type="ECO:0000256" key="4">
    <source>
        <dbReference type="SAM" id="SignalP"/>
    </source>
</evidence>
<protein>
    <submittedName>
        <fullName evidence="6">M14 family metallopeptidase</fullName>
    </submittedName>
</protein>
<evidence type="ECO:0000256" key="1">
    <source>
        <dbReference type="ARBA" id="ARBA00001947"/>
    </source>
</evidence>
<comment type="cofactor">
    <cofactor evidence="1">
        <name>Zn(2+)</name>
        <dbReference type="ChEBI" id="CHEBI:29105"/>
    </cofactor>
</comment>
<evidence type="ECO:0000256" key="2">
    <source>
        <dbReference type="ARBA" id="ARBA00005988"/>
    </source>
</evidence>
<dbReference type="RefSeq" id="WP_332076991.1">
    <property type="nucleotide sequence ID" value="NZ_JAZHBM010000001.1"/>
</dbReference>
<dbReference type="Proteomes" id="UP001358324">
    <property type="component" value="Unassembled WGS sequence"/>
</dbReference>
<evidence type="ECO:0000313" key="7">
    <source>
        <dbReference type="Proteomes" id="UP001358324"/>
    </source>
</evidence>
<dbReference type="PANTHER" id="PTHR11705">
    <property type="entry name" value="PROTEASE FAMILY M14 CARBOXYPEPTIDASE A,B"/>
    <property type="match status" value="1"/>
</dbReference>
<evidence type="ECO:0000259" key="5">
    <source>
        <dbReference type="PROSITE" id="PS52035"/>
    </source>
</evidence>
<gene>
    <name evidence="6" type="ORF">V3391_03360</name>
</gene>
<dbReference type="EMBL" id="JAZHBM010000001">
    <property type="protein sequence ID" value="MEF3081247.1"/>
    <property type="molecule type" value="Genomic_DNA"/>
</dbReference>
<name>A0ABU7WBX6_9GAMM</name>
<dbReference type="PANTHER" id="PTHR11705:SF145">
    <property type="entry name" value="PEPTIDASE M14 CARBOXYPEPTIDASE A DOMAIN-CONTAINING PROTEIN"/>
    <property type="match status" value="1"/>
</dbReference>
<dbReference type="SMART" id="SM00631">
    <property type="entry name" value="Zn_pept"/>
    <property type="match status" value="1"/>
</dbReference>
<dbReference type="CDD" id="cd06241">
    <property type="entry name" value="M14-like"/>
    <property type="match status" value="1"/>
</dbReference>
<evidence type="ECO:0000313" key="6">
    <source>
        <dbReference type="EMBL" id="MEF3081247.1"/>
    </source>
</evidence>
<feature type="chain" id="PRO_5046002031" evidence="4">
    <location>
        <begin position="22"/>
        <end position="607"/>
    </location>
</feature>
<dbReference type="SUPFAM" id="SSF53187">
    <property type="entry name" value="Zn-dependent exopeptidases"/>
    <property type="match status" value="1"/>
</dbReference>
<dbReference type="Pfam" id="PF00246">
    <property type="entry name" value="Peptidase_M14"/>
    <property type="match status" value="1"/>
</dbReference>
<sequence>MPLPRLPLALALLLSAMPAAAAVDPRITVAERSGFVETGRYDEVIALCETFARLHPDAVRCIRFGTSPEGRPMQALVASRSGALDPAAAHAAGVPVVLVQGGIHAGEIDGKDAGFLALRELLDGSAAPGALDDAVLVFVPVFSVDGHERFGAWNRPNQRGPREMGWRTTAQNLNLNRDYAKADAPEMQAMLALVEAWDPIAYVDLHATNGAQFEHDISIQVEPVHAGDEALREVGRTFRDAVMADLAEQGSLPLPYYPSFVEHDNPASGFEDGVSPPRFSTGYFLLRNRIGMLVETHSWKTYPVRVRITRNTVVSVVEQIAQHGRDWMRVAREADARAAALGGTRAPLAWKATDASRTVDFRGYAYTRTPSEISGQLMTRYDERTPQLWRVPMRDEIVPSVEVEAPRGGYIVPAAHADGVGAKLRQHGIAFRRIGCARMHSFELCGLPTRVENAQVFRASVATPAAQSVEGRQRLTLDGRWQPEAQFVYEGALFVPIAQPKARLVMALLEPQAPDSLAAWGWFNNHFERKEYMEDYVAEEVAREMLARDPALRTEFEARLRDDAAFASSPEARLDFFYRRHSAWDDRYNLYPVMRVDTVPATGDTTP</sequence>
<comment type="similarity">
    <text evidence="2 3">Belongs to the peptidase M14 family.</text>
</comment>
<organism evidence="6 7">
    <name type="scientific">Luteimonas flava</name>
    <dbReference type="NCBI Taxonomy" id="3115822"/>
    <lineage>
        <taxon>Bacteria</taxon>
        <taxon>Pseudomonadati</taxon>
        <taxon>Pseudomonadota</taxon>
        <taxon>Gammaproteobacteria</taxon>
        <taxon>Lysobacterales</taxon>
        <taxon>Lysobacteraceae</taxon>
        <taxon>Luteimonas</taxon>
    </lineage>
</organism>
<feature type="active site" description="Proton donor/acceptor" evidence="3">
    <location>
        <position position="295"/>
    </location>
</feature>
<proteinExistence type="inferred from homology"/>
<accession>A0ABU7WBX6</accession>
<dbReference type="PROSITE" id="PS52035">
    <property type="entry name" value="PEPTIDASE_M14"/>
    <property type="match status" value="1"/>
</dbReference>